<protein>
    <submittedName>
        <fullName evidence="2 3">Uncharacterized protein</fullName>
    </submittedName>
</protein>
<dbReference type="HOGENOM" id="CLU_718378_0_0_1"/>
<evidence type="ECO:0000313" key="2">
    <source>
        <dbReference type="EMBL" id="KEH41573.1"/>
    </source>
</evidence>
<reference evidence="3" key="3">
    <citation type="submission" date="2015-04" db="UniProtKB">
        <authorList>
            <consortium name="EnsemblPlants"/>
        </authorList>
    </citation>
    <scope>IDENTIFICATION</scope>
    <source>
        <strain evidence="3">cv. Jemalong A17</strain>
    </source>
</reference>
<dbReference type="AlphaFoldDB" id="A0A072VJF6"/>
<sequence length="385" mass="43191">MARASSSSSQSSSQAQPLQATSPLGDLNVSTPVGETMAMPGSTEMGVNAPSTVSTSTQITRPEMGTVIPHSPMVFLRLPAFQVLMLLQIGLDLMNEILLTQQIGTVFNPLIRETSRSYQALTTQMGRITDFFAPRQLVYQPVTHIQNQQPLQLVETMVQRQQHVPQPQPVEPVIQGQPEVILVDRNDNADEVFRNVQQQNIEVHNNIANLVENIMAQNGLNIGMHRPNFVSWFYRIGVSVPSKANFNVLLGREWIHGVGAVPSTVHQRIAIWKDDGLVENVEADQSYFLAEVNTITKKNFDKQLAHITPVMSPGPKCMISDDEMYSMKLQPEAGFVWEREFREHDYVMVNQKEISSENEDMLRTRASAYKKVDDSLTPGFPKYAM</sequence>
<reference evidence="2 4" key="1">
    <citation type="journal article" date="2011" name="Nature">
        <title>The Medicago genome provides insight into the evolution of rhizobial symbioses.</title>
        <authorList>
            <person name="Young N.D."/>
            <person name="Debelle F."/>
            <person name="Oldroyd G.E."/>
            <person name="Geurts R."/>
            <person name="Cannon S.B."/>
            <person name="Udvardi M.K."/>
            <person name="Benedito V.A."/>
            <person name="Mayer K.F."/>
            <person name="Gouzy J."/>
            <person name="Schoof H."/>
            <person name="Van de Peer Y."/>
            <person name="Proost S."/>
            <person name="Cook D.R."/>
            <person name="Meyers B.C."/>
            <person name="Spannagl M."/>
            <person name="Cheung F."/>
            <person name="De Mita S."/>
            <person name="Krishnakumar V."/>
            <person name="Gundlach H."/>
            <person name="Zhou S."/>
            <person name="Mudge J."/>
            <person name="Bharti A.K."/>
            <person name="Murray J.D."/>
            <person name="Naoumkina M.A."/>
            <person name="Rosen B."/>
            <person name="Silverstein K.A."/>
            <person name="Tang H."/>
            <person name="Rombauts S."/>
            <person name="Zhao P.X."/>
            <person name="Zhou P."/>
            <person name="Barbe V."/>
            <person name="Bardou P."/>
            <person name="Bechner M."/>
            <person name="Bellec A."/>
            <person name="Berger A."/>
            <person name="Berges H."/>
            <person name="Bidwell S."/>
            <person name="Bisseling T."/>
            <person name="Choisne N."/>
            <person name="Couloux A."/>
            <person name="Denny R."/>
            <person name="Deshpande S."/>
            <person name="Dai X."/>
            <person name="Doyle J.J."/>
            <person name="Dudez A.M."/>
            <person name="Farmer A.D."/>
            <person name="Fouteau S."/>
            <person name="Franken C."/>
            <person name="Gibelin C."/>
            <person name="Gish J."/>
            <person name="Goldstein S."/>
            <person name="Gonzalez A.J."/>
            <person name="Green P.J."/>
            <person name="Hallab A."/>
            <person name="Hartog M."/>
            <person name="Hua A."/>
            <person name="Humphray S.J."/>
            <person name="Jeong D.H."/>
            <person name="Jing Y."/>
            <person name="Jocker A."/>
            <person name="Kenton S.M."/>
            <person name="Kim D.J."/>
            <person name="Klee K."/>
            <person name="Lai H."/>
            <person name="Lang C."/>
            <person name="Lin S."/>
            <person name="Macmil S.L."/>
            <person name="Magdelenat G."/>
            <person name="Matthews L."/>
            <person name="McCorrison J."/>
            <person name="Monaghan E.L."/>
            <person name="Mun J.H."/>
            <person name="Najar F.Z."/>
            <person name="Nicholson C."/>
            <person name="Noirot C."/>
            <person name="O'Bleness M."/>
            <person name="Paule C.R."/>
            <person name="Poulain J."/>
            <person name="Prion F."/>
            <person name="Qin B."/>
            <person name="Qu C."/>
            <person name="Retzel E.F."/>
            <person name="Riddle C."/>
            <person name="Sallet E."/>
            <person name="Samain S."/>
            <person name="Samson N."/>
            <person name="Sanders I."/>
            <person name="Saurat O."/>
            <person name="Scarpelli C."/>
            <person name="Schiex T."/>
            <person name="Segurens B."/>
            <person name="Severin A.J."/>
            <person name="Sherrier D.J."/>
            <person name="Shi R."/>
            <person name="Sims S."/>
            <person name="Singer S.R."/>
            <person name="Sinharoy S."/>
            <person name="Sterck L."/>
            <person name="Viollet A."/>
            <person name="Wang B.B."/>
            <person name="Wang K."/>
            <person name="Wang M."/>
            <person name="Wang X."/>
            <person name="Warfsmann J."/>
            <person name="Weissenbach J."/>
            <person name="White D.D."/>
            <person name="White J.D."/>
            <person name="Wiley G.B."/>
            <person name="Wincker P."/>
            <person name="Xing Y."/>
            <person name="Yang L."/>
            <person name="Yao Z."/>
            <person name="Ying F."/>
            <person name="Zhai J."/>
            <person name="Zhou L."/>
            <person name="Zuber A."/>
            <person name="Denarie J."/>
            <person name="Dixon R.A."/>
            <person name="May G.D."/>
            <person name="Schwartz D.C."/>
            <person name="Rogers J."/>
            <person name="Quetier F."/>
            <person name="Town C.D."/>
            <person name="Roe B.A."/>
        </authorList>
    </citation>
    <scope>NUCLEOTIDE SEQUENCE [LARGE SCALE GENOMIC DNA]</scope>
    <source>
        <strain evidence="2">A17</strain>
        <strain evidence="3 4">cv. Jemalong A17</strain>
    </source>
</reference>
<evidence type="ECO:0000313" key="4">
    <source>
        <dbReference type="Proteomes" id="UP000002051"/>
    </source>
</evidence>
<dbReference type="EnsemblPlants" id="KEH41573">
    <property type="protein sequence ID" value="KEH41573"/>
    <property type="gene ID" value="MTR_1g052435"/>
</dbReference>
<organism evidence="2 4">
    <name type="scientific">Medicago truncatula</name>
    <name type="common">Barrel medic</name>
    <name type="synonym">Medicago tribuloides</name>
    <dbReference type="NCBI Taxonomy" id="3880"/>
    <lineage>
        <taxon>Eukaryota</taxon>
        <taxon>Viridiplantae</taxon>
        <taxon>Streptophyta</taxon>
        <taxon>Embryophyta</taxon>
        <taxon>Tracheophyta</taxon>
        <taxon>Spermatophyta</taxon>
        <taxon>Magnoliopsida</taxon>
        <taxon>eudicotyledons</taxon>
        <taxon>Gunneridae</taxon>
        <taxon>Pentapetalae</taxon>
        <taxon>rosids</taxon>
        <taxon>fabids</taxon>
        <taxon>Fabales</taxon>
        <taxon>Fabaceae</taxon>
        <taxon>Papilionoideae</taxon>
        <taxon>50 kb inversion clade</taxon>
        <taxon>NPAAA clade</taxon>
        <taxon>Hologalegina</taxon>
        <taxon>IRL clade</taxon>
        <taxon>Trifolieae</taxon>
        <taxon>Medicago</taxon>
    </lineage>
</organism>
<feature type="compositionally biased region" description="Polar residues" evidence="1">
    <location>
        <begin position="49"/>
        <end position="58"/>
    </location>
</feature>
<dbReference type="EMBL" id="CM001217">
    <property type="protein sequence ID" value="KEH41573.1"/>
    <property type="molecule type" value="Genomic_DNA"/>
</dbReference>
<name>A0A072VJF6_MEDTR</name>
<dbReference type="Proteomes" id="UP000002051">
    <property type="component" value="Unassembled WGS sequence"/>
</dbReference>
<evidence type="ECO:0000313" key="3">
    <source>
        <dbReference type="EnsemblPlants" id="KEH41573"/>
    </source>
</evidence>
<evidence type="ECO:0000256" key="1">
    <source>
        <dbReference type="SAM" id="MobiDB-lite"/>
    </source>
</evidence>
<dbReference type="PaxDb" id="3880-AES83737"/>
<proteinExistence type="predicted"/>
<feature type="compositionally biased region" description="Low complexity" evidence="1">
    <location>
        <begin position="1"/>
        <end position="22"/>
    </location>
</feature>
<feature type="region of interest" description="Disordered" evidence="1">
    <location>
        <begin position="1"/>
        <end position="58"/>
    </location>
</feature>
<accession>A0A072VJF6</accession>
<keyword evidence="4" id="KW-1185">Reference proteome</keyword>
<reference evidence="2 4" key="2">
    <citation type="journal article" date="2014" name="BMC Genomics">
        <title>An improved genome release (version Mt4.0) for the model legume Medicago truncatula.</title>
        <authorList>
            <person name="Tang H."/>
            <person name="Krishnakumar V."/>
            <person name="Bidwell S."/>
            <person name="Rosen B."/>
            <person name="Chan A."/>
            <person name="Zhou S."/>
            <person name="Gentzbittel L."/>
            <person name="Childs K.L."/>
            <person name="Yandell M."/>
            <person name="Gundlach H."/>
            <person name="Mayer K.F."/>
            <person name="Schwartz D.C."/>
            <person name="Town C.D."/>
        </authorList>
    </citation>
    <scope>GENOME REANNOTATION</scope>
    <source>
        <strain evidence="2">A17</strain>
        <strain evidence="3 4">cv. Jemalong A17</strain>
    </source>
</reference>
<dbReference type="eggNOG" id="KOG0017">
    <property type="taxonomic scope" value="Eukaryota"/>
</dbReference>
<gene>
    <name evidence="2" type="ordered locus">MTR_1g052435</name>
</gene>